<feature type="binding site" evidence="4 6">
    <location>
        <begin position="85"/>
        <end position="88"/>
    </location>
    <ligand>
        <name>substrate</name>
    </ligand>
</feature>
<dbReference type="Pfam" id="PF00300">
    <property type="entry name" value="His_Phos_1"/>
    <property type="match status" value="1"/>
</dbReference>
<dbReference type="InterPro" id="IPR013078">
    <property type="entry name" value="His_Pase_superF_clade-1"/>
</dbReference>
<dbReference type="AlphaFoldDB" id="A0A4Z0JKY8"/>
<dbReference type="HAMAP" id="MF_01039">
    <property type="entry name" value="PGAM_GpmA"/>
    <property type="match status" value="1"/>
</dbReference>
<accession>A0A4Z0JKY8</accession>
<dbReference type="SUPFAM" id="SSF53254">
    <property type="entry name" value="Phosphoglycerate mutase-like"/>
    <property type="match status" value="1"/>
</dbReference>
<comment type="pathway">
    <text evidence="4 8">Carbohydrate degradation; glycolysis; pyruvate from D-glyceraldehyde 3-phosphate: step 3/5.</text>
</comment>
<evidence type="ECO:0000256" key="5">
    <source>
        <dbReference type="PIRSR" id="PIRSR613078-1"/>
    </source>
</evidence>
<evidence type="ECO:0000256" key="6">
    <source>
        <dbReference type="PIRSR" id="PIRSR613078-2"/>
    </source>
</evidence>
<evidence type="ECO:0000256" key="3">
    <source>
        <dbReference type="ARBA" id="ARBA00023235"/>
    </source>
</evidence>
<reference evidence="9 10" key="1">
    <citation type="submission" date="2018-10" db="EMBL/GenBank/DDBJ databases">
        <title>Lactobacillus sp. R7 and Lactobacillus sp. R19 isolated from fermented mustard green product of Taiwan.</title>
        <authorList>
            <person name="Lin S.-T."/>
        </authorList>
    </citation>
    <scope>NUCLEOTIDE SEQUENCE [LARGE SCALE GENOMIC DNA]</scope>
    <source>
        <strain evidence="9 10">BCRC 81127</strain>
    </source>
</reference>
<dbReference type="CDD" id="cd07067">
    <property type="entry name" value="HP_PGM_like"/>
    <property type="match status" value="1"/>
</dbReference>
<feature type="binding site" evidence="4 6">
    <location>
        <begin position="8"/>
        <end position="15"/>
    </location>
    <ligand>
        <name>substrate</name>
    </ligand>
</feature>
<feature type="binding site" evidence="4 6">
    <location>
        <begin position="112"/>
        <end position="113"/>
    </location>
    <ligand>
        <name>substrate</name>
    </ligand>
</feature>
<evidence type="ECO:0000313" key="9">
    <source>
        <dbReference type="EMBL" id="TGD22463.1"/>
    </source>
</evidence>
<keyword evidence="3 4" id="KW-0413">Isomerase</keyword>
<comment type="similarity">
    <text evidence="1 4">Belongs to the phosphoglycerate mutase family. BPG-dependent PGAM subfamily.</text>
</comment>
<keyword evidence="10" id="KW-1185">Reference proteome</keyword>
<feature type="active site" description="Proton donor/acceptor" evidence="4 5">
    <location>
        <position position="85"/>
    </location>
</feature>
<dbReference type="Gene3D" id="3.40.50.1240">
    <property type="entry name" value="Phosphoglycerate mutase-like"/>
    <property type="match status" value="1"/>
</dbReference>
<evidence type="ECO:0000256" key="2">
    <source>
        <dbReference type="ARBA" id="ARBA00023152"/>
    </source>
</evidence>
<dbReference type="PIRSF" id="PIRSF000709">
    <property type="entry name" value="6PFK_2-Ptase"/>
    <property type="match status" value="1"/>
</dbReference>
<evidence type="ECO:0000256" key="1">
    <source>
        <dbReference type="ARBA" id="ARBA00006717"/>
    </source>
</evidence>
<dbReference type="EC" id="5.4.2.11" evidence="4 8"/>
<feature type="binding site" evidence="4 6">
    <location>
        <begin position="21"/>
        <end position="22"/>
    </location>
    <ligand>
        <name>substrate</name>
    </ligand>
</feature>
<gene>
    <name evidence="4" type="primary">gpmA</name>
    <name evidence="9" type="ORF">EGT49_08755</name>
</gene>
<dbReference type="SMART" id="SM00855">
    <property type="entry name" value="PGAM"/>
    <property type="match status" value="1"/>
</dbReference>
<keyword evidence="4" id="KW-0312">Gluconeogenesis</keyword>
<dbReference type="RefSeq" id="WP_135373505.1">
    <property type="nucleotide sequence ID" value="NZ_RKLY01000022.1"/>
</dbReference>
<dbReference type="GO" id="GO:0006096">
    <property type="term" value="P:glycolytic process"/>
    <property type="evidence" value="ECO:0007669"/>
    <property type="project" value="UniProtKB-UniRule"/>
</dbReference>
<dbReference type="InterPro" id="IPR005952">
    <property type="entry name" value="Phosphogly_mut1"/>
</dbReference>
<evidence type="ECO:0000256" key="7">
    <source>
        <dbReference type="PIRSR" id="PIRSR613078-3"/>
    </source>
</evidence>
<feature type="binding site" evidence="4 6">
    <location>
        <position position="58"/>
    </location>
    <ligand>
        <name>substrate</name>
    </ligand>
</feature>
<evidence type="ECO:0000313" key="10">
    <source>
        <dbReference type="Proteomes" id="UP000298021"/>
    </source>
</evidence>
<feature type="site" description="Transition state stabilizer" evidence="4 7">
    <location>
        <position position="176"/>
    </location>
</feature>
<keyword evidence="2 4" id="KW-0324">Glycolysis</keyword>
<name>A0A4Z0JKY8_9LACO</name>
<dbReference type="InterPro" id="IPR001345">
    <property type="entry name" value="PG/BPGM_mutase_AS"/>
</dbReference>
<dbReference type="OrthoDB" id="9781415at2"/>
<dbReference type="EMBL" id="RKLY01000022">
    <property type="protein sequence ID" value="TGD22463.1"/>
    <property type="molecule type" value="Genomic_DNA"/>
</dbReference>
<organism evidence="9 10">
    <name type="scientific">Companilactobacillus suantsaicola</name>
    <dbReference type="NCBI Taxonomy" id="2487723"/>
    <lineage>
        <taxon>Bacteria</taxon>
        <taxon>Bacillati</taxon>
        <taxon>Bacillota</taxon>
        <taxon>Bacilli</taxon>
        <taxon>Lactobacillales</taxon>
        <taxon>Lactobacillaceae</taxon>
        <taxon>Companilactobacillus</taxon>
    </lineage>
</organism>
<protein>
    <recommendedName>
        <fullName evidence="4 8">2,3-bisphosphoglycerate-dependent phosphoglycerate mutase</fullName>
        <shortName evidence="4">BPG-dependent PGAM</shortName>
        <shortName evidence="4">PGAM</shortName>
        <shortName evidence="4">Phosphoglyceromutase</shortName>
        <shortName evidence="4">dPGM</shortName>
        <ecNumber evidence="4 8">5.4.2.11</ecNumber>
    </recommendedName>
</protein>
<dbReference type="GO" id="GO:0004619">
    <property type="term" value="F:phosphoglycerate mutase activity"/>
    <property type="evidence" value="ECO:0007669"/>
    <property type="project" value="UniProtKB-UniRule"/>
</dbReference>
<dbReference type="Proteomes" id="UP000298021">
    <property type="component" value="Unassembled WGS sequence"/>
</dbReference>
<dbReference type="UniPathway" id="UPA00109">
    <property type="reaction ID" value="UER00186"/>
</dbReference>
<dbReference type="GO" id="GO:0006094">
    <property type="term" value="P:gluconeogenesis"/>
    <property type="evidence" value="ECO:0007669"/>
    <property type="project" value="UniProtKB-UniRule"/>
</dbReference>
<dbReference type="PROSITE" id="PS00175">
    <property type="entry name" value="PG_MUTASE"/>
    <property type="match status" value="1"/>
</dbReference>
<dbReference type="InterPro" id="IPR029033">
    <property type="entry name" value="His_PPase_superfam"/>
</dbReference>
<comment type="function">
    <text evidence="4 8">Catalyzes the interconversion of 2-phosphoglycerate and 3-phosphoglycerate.</text>
</comment>
<evidence type="ECO:0000256" key="4">
    <source>
        <dbReference type="HAMAP-Rule" id="MF_01039"/>
    </source>
</evidence>
<feature type="binding site" evidence="4 6">
    <location>
        <position position="96"/>
    </location>
    <ligand>
        <name>substrate</name>
    </ligand>
</feature>
<dbReference type="PANTHER" id="PTHR11931">
    <property type="entry name" value="PHOSPHOGLYCERATE MUTASE"/>
    <property type="match status" value="1"/>
</dbReference>
<evidence type="ECO:0000256" key="8">
    <source>
        <dbReference type="RuleBase" id="RU004512"/>
    </source>
</evidence>
<proteinExistence type="inferred from homology"/>
<comment type="caution">
    <text evidence="9">The sequence shown here is derived from an EMBL/GenBank/DDBJ whole genome shotgun (WGS) entry which is preliminary data.</text>
</comment>
<comment type="catalytic activity">
    <reaction evidence="4 8">
        <text>(2R)-2-phosphoglycerate = (2R)-3-phosphoglycerate</text>
        <dbReference type="Rhea" id="RHEA:15901"/>
        <dbReference type="ChEBI" id="CHEBI:58272"/>
        <dbReference type="ChEBI" id="CHEBI:58289"/>
        <dbReference type="EC" id="5.4.2.11"/>
    </reaction>
</comment>
<sequence>MVKLVMVRHGESTANALNQYTGWNNVGLTTEGRVQAHYAAKQLQGFEFEHVHTSVLKRAIITAYIIQDDLKLNYVPITKTWRLNERHYGALRGQNKDETRREFGEQQVHLWRRSFYSVPPKLAHPDPNDGPYKYFEPRIMPVAESLFGAYKRIVPYYVDHVANRLLDGKNQLIVAHGSTIRALIKYIEGISDQDIDGVEVANGMPLIYEFDDRLNIISSNRQKK</sequence>
<dbReference type="NCBIfam" id="TIGR01258">
    <property type="entry name" value="pgm_1"/>
    <property type="match status" value="1"/>
</dbReference>
<feature type="active site" description="Tele-phosphohistidine intermediate" evidence="4 5">
    <location>
        <position position="9"/>
    </location>
</feature>
<comment type="caution">
    <text evidence="4">Lacks conserved residue(s) required for the propagation of feature annotation.</text>
</comment>